<dbReference type="Proteomes" id="UP000187283">
    <property type="component" value="Unassembled WGS sequence"/>
</dbReference>
<comment type="caution">
    <text evidence="2">The sequence shown here is derived from an EMBL/GenBank/DDBJ whole genome shotgun (WGS) entry which is preliminary data.</text>
</comment>
<keyword evidence="3" id="KW-1185">Reference proteome</keyword>
<dbReference type="EMBL" id="LSSN01004759">
    <property type="protein sequence ID" value="OMJ10973.1"/>
    <property type="molecule type" value="Genomic_DNA"/>
</dbReference>
<feature type="region of interest" description="Disordered" evidence="1">
    <location>
        <begin position="126"/>
        <end position="151"/>
    </location>
</feature>
<accession>A0A1R1X8K5</accession>
<dbReference type="STRING" id="133412.A0A1R1X8K5"/>
<evidence type="ECO:0000313" key="3">
    <source>
        <dbReference type="Proteomes" id="UP000187283"/>
    </source>
</evidence>
<protein>
    <submittedName>
        <fullName evidence="2">Uncharacterized protein</fullName>
    </submittedName>
</protein>
<evidence type="ECO:0000256" key="1">
    <source>
        <dbReference type="SAM" id="MobiDB-lite"/>
    </source>
</evidence>
<sequence length="192" mass="20748">MNRQGTENSSGNSNILGDLPNFFMRVPIVSNVGSLSYGLVSGVAGTGMRAAAGVYDAVVNRNPNSNSRLVEEDGGVQPLSEKHSGLEANPLTGAANLAHEQSIRRHSSHQNAPQSLPKNSEMCAISSTTRSHKHAHSHAHAPSSQQTNNGGRAIDLINDEFVNLDFKDLKVCQIRDLLESYKLLANFYKQNN</sequence>
<proteinExistence type="predicted"/>
<organism evidence="2 3">
    <name type="scientific">Smittium culicis</name>
    <dbReference type="NCBI Taxonomy" id="133412"/>
    <lineage>
        <taxon>Eukaryota</taxon>
        <taxon>Fungi</taxon>
        <taxon>Fungi incertae sedis</taxon>
        <taxon>Zoopagomycota</taxon>
        <taxon>Kickxellomycotina</taxon>
        <taxon>Harpellomycetes</taxon>
        <taxon>Harpellales</taxon>
        <taxon>Legeriomycetaceae</taxon>
        <taxon>Smittium</taxon>
    </lineage>
</organism>
<name>A0A1R1X8K5_9FUNG</name>
<gene>
    <name evidence="2" type="ORF">AYI70_g9992</name>
</gene>
<dbReference type="AlphaFoldDB" id="A0A1R1X8K5"/>
<evidence type="ECO:0000313" key="2">
    <source>
        <dbReference type="EMBL" id="OMJ10973.1"/>
    </source>
</evidence>
<dbReference type="OrthoDB" id="5599040at2759"/>
<feature type="compositionally biased region" description="Basic residues" evidence="1">
    <location>
        <begin position="130"/>
        <end position="139"/>
    </location>
</feature>
<feature type="region of interest" description="Disordered" evidence="1">
    <location>
        <begin position="64"/>
        <end position="87"/>
    </location>
</feature>
<reference evidence="2 3" key="1">
    <citation type="submission" date="2017-01" db="EMBL/GenBank/DDBJ databases">
        <authorList>
            <person name="Mah S.A."/>
            <person name="Swanson W.J."/>
            <person name="Moy G.W."/>
            <person name="Vacquier V.D."/>
        </authorList>
    </citation>
    <scope>NUCLEOTIDE SEQUENCE [LARGE SCALE GENOMIC DNA]</scope>
    <source>
        <strain evidence="2 3">GSMNP</strain>
    </source>
</reference>